<sequence length="263" mass="28630">MTLSLSTSTNFRYHRQMSSSERRSGADDQRRHILAEAVKLLGDVGPSGMSTRAVATAAGVQTPTLYRLFGDKDALLDAVATFGFESYLAEKRAFVPSDDPLEDLRRGWETHVEFGLANPAIYTLMYANLGPERHPAAVIENRAILRGMLDRANAQGLLRVPVDAAIIAIEASTTGAVLHLLAQPEHKRNAHTIRPLRDIVLDALTDPAAPRPANPIADRARSLLAIITPADNTDPLTTTGFTAVEAALLREWLTRIETAHSPQ</sequence>
<evidence type="ECO:0000256" key="2">
    <source>
        <dbReference type="PROSITE-ProRule" id="PRU00335"/>
    </source>
</evidence>
<accession>A0A386ZB15</accession>
<dbReference type="InterPro" id="IPR036271">
    <property type="entry name" value="Tet_transcr_reg_TetR-rel_C_sf"/>
</dbReference>
<dbReference type="InterPro" id="IPR050109">
    <property type="entry name" value="HTH-type_TetR-like_transc_reg"/>
</dbReference>
<feature type="domain" description="HTH tetR-type" evidence="4">
    <location>
        <begin position="27"/>
        <end position="87"/>
    </location>
</feature>
<dbReference type="PRINTS" id="PR00455">
    <property type="entry name" value="HTHTETR"/>
</dbReference>
<evidence type="ECO:0000313" key="5">
    <source>
        <dbReference type="EMBL" id="AYF74820.1"/>
    </source>
</evidence>
<dbReference type="GO" id="GO:0003700">
    <property type="term" value="F:DNA-binding transcription factor activity"/>
    <property type="evidence" value="ECO:0007669"/>
    <property type="project" value="TreeGrafter"/>
</dbReference>
<dbReference type="PROSITE" id="PS50977">
    <property type="entry name" value="HTH_TETR_2"/>
    <property type="match status" value="1"/>
</dbReference>
<feature type="compositionally biased region" description="Polar residues" evidence="3">
    <location>
        <begin position="1"/>
        <end position="19"/>
    </location>
</feature>
<dbReference type="Pfam" id="PF00440">
    <property type="entry name" value="TetR_N"/>
    <property type="match status" value="1"/>
</dbReference>
<keyword evidence="6" id="KW-1185">Reference proteome</keyword>
<protein>
    <submittedName>
        <fullName evidence="5">TetR/AcrR family transcriptional regulator</fullName>
    </submittedName>
</protein>
<dbReference type="Gene3D" id="1.10.357.10">
    <property type="entry name" value="Tetracycline Repressor, domain 2"/>
    <property type="match status" value="1"/>
</dbReference>
<keyword evidence="1 2" id="KW-0238">DNA-binding</keyword>
<dbReference type="GO" id="GO:0000976">
    <property type="term" value="F:transcription cis-regulatory region binding"/>
    <property type="evidence" value="ECO:0007669"/>
    <property type="project" value="TreeGrafter"/>
</dbReference>
<dbReference type="Proteomes" id="UP000267164">
    <property type="component" value="Chromosome"/>
</dbReference>
<dbReference type="PANTHER" id="PTHR30055:SF220">
    <property type="entry name" value="TETR-FAMILY REGULATORY PROTEIN"/>
    <property type="match status" value="1"/>
</dbReference>
<feature type="region of interest" description="Disordered" evidence="3">
    <location>
        <begin position="1"/>
        <end position="28"/>
    </location>
</feature>
<evidence type="ECO:0000259" key="4">
    <source>
        <dbReference type="PROSITE" id="PS50977"/>
    </source>
</evidence>
<feature type="DNA-binding region" description="H-T-H motif" evidence="2">
    <location>
        <begin position="50"/>
        <end position="69"/>
    </location>
</feature>
<evidence type="ECO:0000256" key="3">
    <source>
        <dbReference type="SAM" id="MobiDB-lite"/>
    </source>
</evidence>
<dbReference type="AlphaFoldDB" id="A0A386ZB15"/>
<dbReference type="PANTHER" id="PTHR30055">
    <property type="entry name" value="HTH-TYPE TRANSCRIPTIONAL REGULATOR RUTR"/>
    <property type="match status" value="1"/>
</dbReference>
<dbReference type="KEGG" id="nyu:D7D52_14155"/>
<organism evidence="5 6">
    <name type="scientific">Nocardia yunnanensis</name>
    <dbReference type="NCBI Taxonomy" id="2382165"/>
    <lineage>
        <taxon>Bacteria</taxon>
        <taxon>Bacillati</taxon>
        <taxon>Actinomycetota</taxon>
        <taxon>Actinomycetes</taxon>
        <taxon>Mycobacteriales</taxon>
        <taxon>Nocardiaceae</taxon>
        <taxon>Nocardia</taxon>
    </lineage>
</organism>
<dbReference type="EMBL" id="CP032568">
    <property type="protein sequence ID" value="AYF74820.1"/>
    <property type="molecule type" value="Genomic_DNA"/>
</dbReference>
<proteinExistence type="predicted"/>
<reference evidence="5 6" key="1">
    <citation type="submission" date="2018-09" db="EMBL/GenBank/DDBJ databases">
        <title>Nocardia yunnanensis sp. nov., an actinomycete isolated from a soil sample.</title>
        <authorList>
            <person name="Zhang J."/>
        </authorList>
    </citation>
    <scope>NUCLEOTIDE SEQUENCE [LARGE SCALE GENOMIC DNA]</scope>
    <source>
        <strain evidence="5 6">CFHS0054</strain>
    </source>
</reference>
<evidence type="ECO:0000313" key="6">
    <source>
        <dbReference type="Proteomes" id="UP000267164"/>
    </source>
</evidence>
<dbReference type="InterPro" id="IPR009057">
    <property type="entry name" value="Homeodomain-like_sf"/>
</dbReference>
<dbReference type="OrthoDB" id="3784817at2"/>
<evidence type="ECO:0000256" key="1">
    <source>
        <dbReference type="ARBA" id="ARBA00023125"/>
    </source>
</evidence>
<gene>
    <name evidence="5" type="ORF">D7D52_14155</name>
</gene>
<dbReference type="SUPFAM" id="SSF46689">
    <property type="entry name" value="Homeodomain-like"/>
    <property type="match status" value="1"/>
</dbReference>
<name>A0A386ZB15_9NOCA</name>
<dbReference type="SUPFAM" id="SSF48498">
    <property type="entry name" value="Tetracyclin repressor-like, C-terminal domain"/>
    <property type="match status" value="1"/>
</dbReference>
<dbReference type="InterPro" id="IPR001647">
    <property type="entry name" value="HTH_TetR"/>
</dbReference>